<dbReference type="PANTHER" id="PTHR32322">
    <property type="entry name" value="INNER MEMBRANE TRANSPORTER"/>
    <property type="match status" value="1"/>
</dbReference>
<dbReference type="Pfam" id="PF00892">
    <property type="entry name" value="EamA"/>
    <property type="match status" value="2"/>
</dbReference>
<feature type="domain" description="EamA" evidence="7">
    <location>
        <begin position="1"/>
        <end position="130"/>
    </location>
</feature>
<dbReference type="InterPro" id="IPR037185">
    <property type="entry name" value="EmrE-like"/>
</dbReference>
<feature type="transmembrane region" description="Helical" evidence="6">
    <location>
        <begin position="167"/>
        <end position="189"/>
    </location>
</feature>
<accession>A0A344L806</accession>
<evidence type="ECO:0000259" key="7">
    <source>
        <dbReference type="Pfam" id="PF00892"/>
    </source>
</evidence>
<keyword evidence="5 6" id="KW-0472">Membrane</keyword>
<dbReference type="AlphaFoldDB" id="A0A344L806"/>
<dbReference type="Proteomes" id="UP000250434">
    <property type="component" value="Chromosome"/>
</dbReference>
<dbReference type="Gene3D" id="1.10.3730.20">
    <property type="match status" value="1"/>
</dbReference>
<evidence type="ECO:0000256" key="5">
    <source>
        <dbReference type="ARBA" id="ARBA00023136"/>
    </source>
</evidence>
<proteinExistence type="inferred from homology"/>
<evidence type="ECO:0000313" key="8">
    <source>
        <dbReference type="EMBL" id="AXB44180.1"/>
    </source>
</evidence>
<keyword evidence="9" id="KW-1185">Reference proteome</keyword>
<comment type="similarity">
    <text evidence="2">Belongs to the EamA transporter family.</text>
</comment>
<keyword evidence="4 6" id="KW-1133">Transmembrane helix</keyword>
<feature type="transmembrane region" description="Helical" evidence="6">
    <location>
        <begin position="35"/>
        <end position="52"/>
    </location>
</feature>
<feature type="transmembrane region" description="Helical" evidence="6">
    <location>
        <begin position="86"/>
        <end position="107"/>
    </location>
</feature>
<evidence type="ECO:0000313" key="9">
    <source>
        <dbReference type="Proteomes" id="UP000250434"/>
    </source>
</evidence>
<dbReference type="PANTHER" id="PTHR32322:SF2">
    <property type="entry name" value="EAMA DOMAIN-CONTAINING PROTEIN"/>
    <property type="match status" value="1"/>
</dbReference>
<keyword evidence="3 6" id="KW-0812">Transmembrane</keyword>
<sequence length="274" mass="27459">MGELLALTSALCFGITHFANGLLSRARPGMTVSLYAQLGGTAIAVPVAAFAGGSGAGLGYGVLSGIGTGVGVAFLYRAIGRGAMSVVVPISDLGAVAIPVLAGVALLGERLTLTATAGAVCALVAVWLVSRTGPAERGIPPGFLDAVIAGIGFAVQFLAMARVPADAGFWPIAASRISSVVVIAVLLLGTRRALRMPPRPAVFAGAAGVLGSVALLLYWYATQQQLVATATVLSALYPAIPVVLAMLFLGERVNRTQTAGLLGAVAAIVLITLG</sequence>
<feature type="transmembrane region" description="Helical" evidence="6">
    <location>
        <begin position="58"/>
        <end position="79"/>
    </location>
</feature>
<dbReference type="InterPro" id="IPR000620">
    <property type="entry name" value="EamA_dom"/>
</dbReference>
<reference evidence="8 9" key="1">
    <citation type="submission" date="2016-04" db="EMBL/GenBank/DDBJ databases">
        <title>Complete genome sequence and analysis of deep-sea sediment isolate, Amycolatopsis sp. WP1.</title>
        <authorList>
            <person name="Wang H."/>
            <person name="Chen S."/>
            <person name="Wu Q."/>
        </authorList>
    </citation>
    <scope>NUCLEOTIDE SEQUENCE [LARGE SCALE GENOMIC DNA]</scope>
    <source>
        <strain evidence="8 9">WP1</strain>
    </source>
</reference>
<feature type="transmembrane region" description="Helical" evidence="6">
    <location>
        <begin position="6"/>
        <end position="23"/>
    </location>
</feature>
<evidence type="ECO:0000256" key="3">
    <source>
        <dbReference type="ARBA" id="ARBA00022692"/>
    </source>
</evidence>
<comment type="subcellular location">
    <subcellularLocation>
        <location evidence="1">Membrane</location>
        <topology evidence="1">Multi-pass membrane protein</topology>
    </subcellularLocation>
</comment>
<feature type="transmembrane region" description="Helical" evidence="6">
    <location>
        <begin position="201"/>
        <end position="221"/>
    </location>
</feature>
<dbReference type="RefSeq" id="WP_113693418.1">
    <property type="nucleotide sequence ID" value="NZ_CP015163.1"/>
</dbReference>
<evidence type="ECO:0000256" key="6">
    <source>
        <dbReference type="SAM" id="Phobius"/>
    </source>
</evidence>
<dbReference type="EMBL" id="CP015163">
    <property type="protein sequence ID" value="AXB44180.1"/>
    <property type="molecule type" value="Genomic_DNA"/>
</dbReference>
<evidence type="ECO:0000256" key="1">
    <source>
        <dbReference type="ARBA" id="ARBA00004141"/>
    </source>
</evidence>
<name>A0A344L806_9PSEU</name>
<organism evidence="8 9">
    <name type="scientific">Amycolatopsis albispora</name>
    <dbReference type="NCBI Taxonomy" id="1804986"/>
    <lineage>
        <taxon>Bacteria</taxon>
        <taxon>Bacillati</taxon>
        <taxon>Actinomycetota</taxon>
        <taxon>Actinomycetes</taxon>
        <taxon>Pseudonocardiales</taxon>
        <taxon>Pseudonocardiaceae</taxon>
        <taxon>Amycolatopsis</taxon>
    </lineage>
</organism>
<dbReference type="SUPFAM" id="SSF103481">
    <property type="entry name" value="Multidrug resistance efflux transporter EmrE"/>
    <property type="match status" value="2"/>
</dbReference>
<feature type="transmembrane region" description="Helical" evidence="6">
    <location>
        <begin position="142"/>
        <end position="161"/>
    </location>
</feature>
<dbReference type="KEGG" id="aab:A4R43_17995"/>
<gene>
    <name evidence="8" type="ORF">A4R43_17995</name>
</gene>
<dbReference type="OrthoDB" id="68076at2"/>
<feature type="transmembrane region" description="Helical" evidence="6">
    <location>
        <begin position="113"/>
        <end position="130"/>
    </location>
</feature>
<feature type="domain" description="EamA" evidence="7">
    <location>
        <begin position="143"/>
        <end position="272"/>
    </location>
</feature>
<dbReference type="InterPro" id="IPR050638">
    <property type="entry name" value="AA-Vitamin_Transporters"/>
</dbReference>
<feature type="transmembrane region" description="Helical" evidence="6">
    <location>
        <begin position="227"/>
        <end position="249"/>
    </location>
</feature>
<evidence type="ECO:0000256" key="4">
    <source>
        <dbReference type="ARBA" id="ARBA00022989"/>
    </source>
</evidence>
<evidence type="ECO:0000256" key="2">
    <source>
        <dbReference type="ARBA" id="ARBA00007362"/>
    </source>
</evidence>
<protein>
    <submittedName>
        <fullName evidence="8">Multidrug DMT transporter permease</fullName>
    </submittedName>
</protein>
<dbReference type="GO" id="GO:0016020">
    <property type="term" value="C:membrane"/>
    <property type="evidence" value="ECO:0007669"/>
    <property type="project" value="UniProtKB-SubCell"/>
</dbReference>